<dbReference type="HOGENOM" id="CLU_1523442_0_0_4"/>
<gene>
    <name evidence="2" type="ordered locus">Pnap_1958</name>
</gene>
<evidence type="ECO:0000313" key="3">
    <source>
        <dbReference type="Proteomes" id="UP000000644"/>
    </source>
</evidence>
<protein>
    <submittedName>
        <fullName evidence="2">Uncharacterized protein</fullName>
    </submittedName>
</protein>
<dbReference type="OrthoDB" id="8903589at2"/>
<organism evidence="2 3">
    <name type="scientific">Polaromonas naphthalenivorans (strain CJ2)</name>
    <dbReference type="NCBI Taxonomy" id="365044"/>
    <lineage>
        <taxon>Bacteria</taxon>
        <taxon>Pseudomonadati</taxon>
        <taxon>Pseudomonadota</taxon>
        <taxon>Betaproteobacteria</taxon>
        <taxon>Burkholderiales</taxon>
        <taxon>Comamonadaceae</taxon>
        <taxon>Polaromonas</taxon>
    </lineage>
</organism>
<name>A1VNN9_POLNA</name>
<dbReference type="Proteomes" id="UP000000644">
    <property type="component" value="Chromosome"/>
</dbReference>
<proteinExistence type="predicted"/>
<dbReference type="eggNOG" id="ENOG50338IV">
    <property type="taxonomic scope" value="Bacteria"/>
</dbReference>
<dbReference type="STRING" id="365044.Pnap_1958"/>
<feature type="region of interest" description="Disordered" evidence="1">
    <location>
        <begin position="75"/>
        <end position="107"/>
    </location>
</feature>
<dbReference type="RefSeq" id="WP_011801348.1">
    <property type="nucleotide sequence ID" value="NC_008781.1"/>
</dbReference>
<accession>A1VNN9</accession>
<reference evidence="3" key="1">
    <citation type="journal article" date="2009" name="Environ. Microbiol.">
        <title>The genome of Polaromonas naphthalenivorans strain CJ2, isolated from coal tar-contaminated sediment, reveals physiological and metabolic versatility and evolution through extensive horizontal gene transfer.</title>
        <authorList>
            <person name="Yagi J.M."/>
            <person name="Sims D."/>
            <person name="Brettin T."/>
            <person name="Bruce D."/>
            <person name="Madsen E.L."/>
        </authorList>
    </citation>
    <scope>NUCLEOTIDE SEQUENCE [LARGE SCALE GENOMIC DNA]</scope>
    <source>
        <strain evidence="3">CJ2</strain>
    </source>
</reference>
<evidence type="ECO:0000256" key="1">
    <source>
        <dbReference type="SAM" id="MobiDB-lite"/>
    </source>
</evidence>
<dbReference type="EMBL" id="CP000529">
    <property type="protein sequence ID" value="ABM37267.1"/>
    <property type="molecule type" value="Genomic_DNA"/>
</dbReference>
<dbReference type="KEGG" id="pna:Pnap_1958"/>
<evidence type="ECO:0000313" key="2">
    <source>
        <dbReference type="EMBL" id="ABM37267.1"/>
    </source>
</evidence>
<sequence>METNLNGVYKKSTKGWDELKMRAAGLDAAARSMLILLNGMDSLATVERKLGRDILPPLEVLRGLGLVERLETSKTARAAAASPQPVQSEPPASPGKEAVPPAPPDANDKVVRWNALRRQVMVRLAPSFGPDLMTVLAPLMKADSDASFLAAINALETKIAIYQGKKAAAKLLEGLRP</sequence>
<dbReference type="AlphaFoldDB" id="A1VNN9"/>
<keyword evidence="3" id="KW-1185">Reference proteome</keyword>